<feature type="compositionally biased region" description="Basic and acidic residues" evidence="8">
    <location>
        <begin position="490"/>
        <end position="505"/>
    </location>
</feature>
<evidence type="ECO:0000256" key="1">
    <source>
        <dbReference type="ARBA" id="ARBA00001968"/>
    </source>
</evidence>
<organism evidence="12 13">
    <name type="scientific">Quercus lobata</name>
    <name type="common">Valley oak</name>
    <dbReference type="NCBI Taxonomy" id="97700"/>
    <lineage>
        <taxon>Eukaryota</taxon>
        <taxon>Viridiplantae</taxon>
        <taxon>Streptophyta</taxon>
        <taxon>Embryophyta</taxon>
        <taxon>Tracheophyta</taxon>
        <taxon>Spermatophyta</taxon>
        <taxon>Magnoliopsida</taxon>
        <taxon>eudicotyledons</taxon>
        <taxon>Gunneridae</taxon>
        <taxon>Pentapetalae</taxon>
        <taxon>rosids</taxon>
        <taxon>fabids</taxon>
        <taxon>Fagales</taxon>
        <taxon>Fagaceae</taxon>
        <taxon>Quercus</taxon>
    </lineage>
</organism>
<keyword evidence="4" id="KW-0540">Nuclease</keyword>
<dbReference type="Pfam" id="PF12776">
    <property type="entry name" value="Myb_DNA-bind_3"/>
    <property type="match status" value="1"/>
</dbReference>
<dbReference type="Proteomes" id="UP000594261">
    <property type="component" value="Chromosome 2"/>
</dbReference>
<dbReference type="GO" id="GO:0005634">
    <property type="term" value="C:nucleus"/>
    <property type="evidence" value="ECO:0007669"/>
    <property type="project" value="UniProtKB-SubCell"/>
</dbReference>
<dbReference type="InterPro" id="IPR058353">
    <property type="entry name" value="DUF8040"/>
</dbReference>
<evidence type="ECO:0000256" key="2">
    <source>
        <dbReference type="ARBA" id="ARBA00004123"/>
    </source>
</evidence>
<evidence type="ECO:0000256" key="3">
    <source>
        <dbReference type="ARBA" id="ARBA00006958"/>
    </source>
</evidence>
<comment type="subcellular location">
    <subcellularLocation>
        <location evidence="2">Nucleus</location>
    </subcellularLocation>
</comment>
<feature type="domain" description="DDE Tnp4" evidence="10">
    <location>
        <begin position="395"/>
        <end position="452"/>
    </location>
</feature>
<dbReference type="GO" id="GO:0004518">
    <property type="term" value="F:nuclease activity"/>
    <property type="evidence" value="ECO:0007669"/>
    <property type="project" value="UniProtKB-KW"/>
</dbReference>
<evidence type="ECO:0000259" key="10">
    <source>
        <dbReference type="Pfam" id="PF13359"/>
    </source>
</evidence>
<protein>
    <recommendedName>
        <fullName evidence="14">Myb/SANT-like domain-containing protein</fullName>
    </recommendedName>
</protein>
<evidence type="ECO:0008006" key="14">
    <source>
        <dbReference type="Google" id="ProtNLM"/>
    </source>
</evidence>
<evidence type="ECO:0000313" key="12">
    <source>
        <dbReference type="EnsemblPlants" id="QL02p005994:mrna"/>
    </source>
</evidence>
<dbReference type="PANTHER" id="PTHR22930:SF228">
    <property type="entry name" value="PROTEIN ALP1-LIKE"/>
    <property type="match status" value="1"/>
</dbReference>
<dbReference type="InterPro" id="IPR027806">
    <property type="entry name" value="HARBI1_dom"/>
</dbReference>
<evidence type="ECO:0000259" key="11">
    <source>
        <dbReference type="Pfam" id="PF26138"/>
    </source>
</evidence>
<keyword evidence="5" id="KW-0479">Metal-binding</keyword>
<evidence type="ECO:0000256" key="5">
    <source>
        <dbReference type="ARBA" id="ARBA00022723"/>
    </source>
</evidence>
<feature type="domain" description="Myb/SANT-like" evidence="9">
    <location>
        <begin position="13"/>
        <end position="106"/>
    </location>
</feature>
<reference evidence="12" key="2">
    <citation type="submission" date="2021-01" db="UniProtKB">
        <authorList>
            <consortium name="EnsemblPlants"/>
        </authorList>
    </citation>
    <scope>IDENTIFICATION</scope>
</reference>
<dbReference type="GO" id="GO:0016787">
    <property type="term" value="F:hydrolase activity"/>
    <property type="evidence" value="ECO:0007669"/>
    <property type="project" value="UniProtKB-KW"/>
</dbReference>
<evidence type="ECO:0000256" key="4">
    <source>
        <dbReference type="ARBA" id="ARBA00022722"/>
    </source>
</evidence>
<feature type="domain" description="DUF8040" evidence="11">
    <location>
        <begin position="265"/>
        <end position="360"/>
    </location>
</feature>
<accession>A0A7N2KRX8</accession>
<dbReference type="InterPro" id="IPR045249">
    <property type="entry name" value="HARBI1-like"/>
</dbReference>
<dbReference type="Pfam" id="PF13359">
    <property type="entry name" value="DDE_Tnp_4"/>
    <property type="match status" value="1"/>
</dbReference>
<evidence type="ECO:0000313" key="13">
    <source>
        <dbReference type="Proteomes" id="UP000594261"/>
    </source>
</evidence>
<dbReference type="Gramene" id="QL02p005994:mrna">
    <property type="protein sequence ID" value="QL02p005994:mrna"/>
    <property type="gene ID" value="QL02p005994"/>
</dbReference>
<proteinExistence type="inferred from homology"/>
<keyword evidence="6" id="KW-0378">Hydrolase</keyword>
<comment type="similarity">
    <text evidence="3">Belongs to the HARBI1 family.</text>
</comment>
<comment type="cofactor">
    <cofactor evidence="1">
        <name>a divalent metal cation</name>
        <dbReference type="ChEBI" id="CHEBI:60240"/>
    </cofactor>
</comment>
<dbReference type="InParanoid" id="A0A7N2KRX8"/>
<keyword evidence="7" id="KW-0539">Nucleus</keyword>
<feature type="region of interest" description="Disordered" evidence="8">
    <location>
        <begin position="490"/>
        <end position="511"/>
    </location>
</feature>
<evidence type="ECO:0000259" key="9">
    <source>
        <dbReference type="Pfam" id="PF12776"/>
    </source>
</evidence>
<keyword evidence="13" id="KW-1185">Reference proteome</keyword>
<name>A0A7N2KRX8_QUELO</name>
<dbReference type="GO" id="GO:0046872">
    <property type="term" value="F:metal ion binding"/>
    <property type="evidence" value="ECO:0007669"/>
    <property type="project" value="UniProtKB-KW"/>
</dbReference>
<sequence length="540" mass="62863">MKGNSSIDEDSLWTSQLEKLFIDIMLKEINKGNMADGQFSSDTWKKMLATLNELGKWSFTMNQFKRKFNRMRLLHHEFSMLINQTGFGWDAETNTVHALEESWQNYCWRSSDSCDERPSKSKRELMSSQMNDTLQSMAEAAKARIEASKAKAEMYKRYTIDEVSDSIAPTNDFSLGKCINILETMEEVNDEIFMKSVEKFKQDPDDREIFVNMSFTRRMVWMNVEPNYYSNSSSSDEEEDDDMFFLLMFVENKNNYIPKEPQRISMLTGDAFIKEILNGNPRTCYELFRMDRPTFTSLCNYLRTHKFLTNSRWITVEEAVGMFLLIVGHNVRMRVIADRFQHSTETVDRQFKETVRAICRLGKFIIRPSQSNEVHPRIANNTKFFPYFKKCIGAIDGTYISAWAPKLKLVSYRNRKATITHNIMCACDFDMKFTFVYTGWEGTTNDSRVFLDALQRPENNFPWPPSVDSGYPCTLGFLPPYRTERYHLRDFRGGDHPEGEGRDNSGEPSHTVDLTDQAVEAMAAYRDQIVGLMLANNRHH</sequence>
<evidence type="ECO:0000256" key="8">
    <source>
        <dbReference type="SAM" id="MobiDB-lite"/>
    </source>
</evidence>
<dbReference type="EnsemblPlants" id="QL02p005994:mrna">
    <property type="protein sequence ID" value="QL02p005994:mrna"/>
    <property type="gene ID" value="QL02p005994"/>
</dbReference>
<evidence type="ECO:0000256" key="6">
    <source>
        <dbReference type="ARBA" id="ARBA00022801"/>
    </source>
</evidence>
<dbReference type="Pfam" id="PF26138">
    <property type="entry name" value="DUF8040"/>
    <property type="match status" value="1"/>
</dbReference>
<dbReference type="AlphaFoldDB" id="A0A7N2KRX8"/>
<dbReference type="PANTHER" id="PTHR22930">
    <property type="match status" value="1"/>
</dbReference>
<dbReference type="InterPro" id="IPR024752">
    <property type="entry name" value="Myb/SANT-like_dom"/>
</dbReference>
<reference evidence="13" key="1">
    <citation type="journal article" date="2016" name="G3 (Bethesda)">
        <title>First Draft Assembly and Annotation of the Genome of a California Endemic Oak Quercus lobata Nee (Fagaceae).</title>
        <authorList>
            <person name="Sork V.L."/>
            <person name="Fitz-Gibbon S.T."/>
            <person name="Puiu D."/>
            <person name="Crepeau M."/>
            <person name="Gugger P.F."/>
            <person name="Sherman R."/>
            <person name="Stevens K."/>
            <person name="Langley C.H."/>
            <person name="Pellegrini M."/>
            <person name="Salzberg S.L."/>
        </authorList>
    </citation>
    <scope>NUCLEOTIDE SEQUENCE [LARGE SCALE GENOMIC DNA]</scope>
    <source>
        <strain evidence="13">cv. SW786</strain>
    </source>
</reference>
<evidence type="ECO:0000256" key="7">
    <source>
        <dbReference type="ARBA" id="ARBA00023242"/>
    </source>
</evidence>